<reference evidence="1" key="1">
    <citation type="submission" date="2023-01" db="EMBL/GenBank/DDBJ databases">
        <title>Genome assembly of the deep-sea coral Lophelia pertusa.</title>
        <authorList>
            <person name="Herrera S."/>
            <person name="Cordes E."/>
        </authorList>
    </citation>
    <scope>NUCLEOTIDE SEQUENCE</scope>
    <source>
        <strain evidence="1">USNM1676648</strain>
        <tissue evidence="1">Polyp</tissue>
    </source>
</reference>
<dbReference type="Proteomes" id="UP001163046">
    <property type="component" value="Unassembled WGS sequence"/>
</dbReference>
<sequence length="81" mass="8807">MPAYVEDDGDNGDLNGDKQRACDRKGRLYVLPMNLKTERGLNTQYPGSVGKTAVDGNFGSLLRTNKCFGGLAACFFKDSRA</sequence>
<organism evidence="1 2">
    <name type="scientific">Desmophyllum pertusum</name>
    <dbReference type="NCBI Taxonomy" id="174260"/>
    <lineage>
        <taxon>Eukaryota</taxon>
        <taxon>Metazoa</taxon>
        <taxon>Cnidaria</taxon>
        <taxon>Anthozoa</taxon>
        <taxon>Hexacorallia</taxon>
        <taxon>Scleractinia</taxon>
        <taxon>Caryophylliina</taxon>
        <taxon>Caryophylliidae</taxon>
        <taxon>Desmophyllum</taxon>
    </lineage>
</organism>
<accession>A0A9W9ZTK6</accession>
<name>A0A9W9ZTK6_9CNID</name>
<proteinExistence type="predicted"/>
<evidence type="ECO:0000313" key="2">
    <source>
        <dbReference type="Proteomes" id="UP001163046"/>
    </source>
</evidence>
<comment type="caution">
    <text evidence="1">The sequence shown here is derived from an EMBL/GenBank/DDBJ whole genome shotgun (WGS) entry which is preliminary data.</text>
</comment>
<keyword evidence="2" id="KW-1185">Reference proteome</keyword>
<evidence type="ECO:0000313" key="1">
    <source>
        <dbReference type="EMBL" id="KAJ7387652.1"/>
    </source>
</evidence>
<protein>
    <submittedName>
        <fullName evidence="1">Uncharacterized protein</fullName>
    </submittedName>
</protein>
<gene>
    <name evidence="1" type="ORF">OS493_000989</name>
</gene>
<dbReference type="AlphaFoldDB" id="A0A9W9ZTK6"/>
<dbReference type="EMBL" id="MU825873">
    <property type="protein sequence ID" value="KAJ7387652.1"/>
    <property type="molecule type" value="Genomic_DNA"/>
</dbReference>